<dbReference type="Proteomes" id="UP000006671">
    <property type="component" value="Unassembled WGS sequence"/>
</dbReference>
<sequence length="474" mass="56456">MRIHGKEFNKEFESADIKLLKSNLRQHLPKSLELFNTKFIEKNIGALCEASIVGNLYITKKQSLLYEPNKSQYAPYFFKLYMFDILRKNIRIVNLYQNKPCTSIGMFAHYNYIGMPRAKFYELVKQIVTNDFRDHFYYSVIGKEKTDNLSMWDIHAYNFLKNQTELKEGELIDNLPLMELKNRLVIIQHMNEMSPELWNIFLNDGKFPFIFDTEWNFFDPQETGVRVIQVANSFVCFMILVDFDEIPADYLVDFLFNPKFTKLGFALNGDLKRINNWLTEHNMENLDRTFINTPDYMNDQGWIEGDPYSVGLSKLVTFHTFSNQKMFYKFKGILEFYEYKWQPHDLNPTLSHCLKRIDYASMDVLIGYYYLKCEKYPSNHLFNTNLRKGWNENTWKEEAKKSKEIKYSLLDIIYSDRSSLFTTKTRHFKMKVAYTKNFWKANENSSELTHSENNVILEPNQQQEETVDDQPIEQ</sequence>
<accession>D2V6M3</accession>
<dbReference type="OrthoDB" id="10323748at2759"/>
<dbReference type="InterPro" id="IPR036397">
    <property type="entry name" value="RNaseH_sf"/>
</dbReference>
<evidence type="ECO:0000256" key="1">
    <source>
        <dbReference type="SAM" id="MobiDB-lite"/>
    </source>
</evidence>
<dbReference type="AlphaFoldDB" id="D2V6M3"/>
<dbReference type="InterPro" id="IPR012337">
    <property type="entry name" value="RNaseH-like_sf"/>
</dbReference>
<dbReference type="GeneID" id="8849097"/>
<dbReference type="InParanoid" id="D2V6M3"/>
<dbReference type="VEuPathDB" id="AmoebaDB:NAEGRDRAFT_64492"/>
<dbReference type="KEGG" id="ngr:NAEGRDRAFT_64492"/>
<dbReference type="GO" id="GO:0003676">
    <property type="term" value="F:nucleic acid binding"/>
    <property type="evidence" value="ECO:0007669"/>
    <property type="project" value="InterPro"/>
</dbReference>
<evidence type="ECO:0000313" key="3">
    <source>
        <dbReference type="Proteomes" id="UP000006671"/>
    </source>
</evidence>
<dbReference type="SUPFAM" id="SSF53098">
    <property type="entry name" value="Ribonuclease H-like"/>
    <property type="match status" value="1"/>
</dbReference>
<feature type="compositionally biased region" description="Polar residues" evidence="1">
    <location>
        <begin position="450"/>
        <end position="464"/>
    </location>
</feature>
<feature type="compositionally biased region" description="Acidic residues" evidence="1">
    <location>
        <begin position="465"/>
        <end position="474"/>
    </location>
</feature>
<dbReference type="RefSeq" id="XP_002680347.1">
    <property type="nucleotide sequence ID" value="XM_002680301.1"/>
</dbReference>
<reference evidence="2 3" key="1">
    <citation type="journal article" date="2010" name="Cell">
        <title>The genome of Naegleria gruberi illuminates early eukaryotic versatility.</title>
        <authorList>
            <person name="Fritz-Laylin L.K."/>
            <person name="Prochnik S.E."/>
            <person name="Ginger M.L."/>
            <person name="Dacks J.B."/>
            <person name="Carpenter M.L."/>
            <person name="Field M.C."/>
            <person name="Kuo A."/>
            <person name="Paredez A."/>
            <person name="Chapman J."/>
            <person name="Pham J."/>
            <person name="Shu S."/>
            <person name="Neupane R."/>
            <person name="Cipriano M."/>
            <person name="Mancuso J."/>
            <person name="Tu H."/>
            <person name="Salamov A."/>
            <person name="Lindquist E."/>
            <person name="Shapiro H."/>
            <person name="Lucas S."/>
            <person name="Grigoriev I.V."/>
            <person name="Cande W.Z."/>
            <person name="Fulton C."/>
            <person name="Rokhsar D.S."/>
            <person name="Dawson S.C."/>
        </authorList>
    </citation>
    <scope>NUCLEOTIDE SEQUENCE [LARGE SCALE GENOMIC DNA]</scope>
    <source>
        <strain evidence="2 3">NEG-M</strain>
    </source>
</reference>
<dbReference type="Gene3D" id="3.30.420.10">
    <property type="entry name" value="Ribonuclease H-like superfamily/Ribonuclease H"/>
    <property type="match status" value="1"/>
</dbReference>
<proteinExistence type="predicted"/>
<dbReference type="EMBL" id="GG738854">
    <property type="protein sequence ID" value="EFC47603.1"/>
    <property type="molecule type" value="Genomic_DNA"/>
</dbReference>
<dbReference type="OMA" id="HETREGF"/>
<name>D2V6M3_NAEGR</name>
<evidence type="ECO:0000313" key="2">
    <source>
        <dbReference type="EMBL" id="EFC47603.1"/>
    </source>
</evidence>
<feature type="region of interest" description="Disordered" evidence="1">
    <location>
        <begin position="450"/>
        <end position="474"/>
    </location>
</feature>
<keyword evidence="3" id="KW-1185">Reference proteome</keyword>
<gene>
    <name evidence="2" type="ORF">NAEGRDRAFT_64492</name>
</gene>
<protein>
    <submittedName>
        <fullName evidence="2">Predicted protein</fullName>
    </submittedName>
</protein>
<organism evidence="3">
    <name type="scientific">Naegleria gruberi</name>
    <name type="common">Amoeba</name>
    <dbReference type="NCBI Taxonomy" id="5762"/>
    <lineage>
        <taxon>Eukaryota</taxon>
        <taxon>Discoba</taxon>
        <taxon>Heterolobosea</taxon>
        <taxon>Tetramitia</taxon>
        <taxon>Eutetramitia</taxon>
        <taxon>Vahlkampfiidae</taxon>
        <taxon>Naegleria</taxon>
    </lineage>
</organism>